<evidence type="ECO:0000313" key="2">
    <source>
        <dbReference type="EMBL" id="KAH7038497.1"/>
    </source>
</evidence>
<keyword evidence="1" id="KW-0732">Signal</keyword>
<comment type="caution">
    <text evidence="2">The sequence shown here is derived from an EMBL/GenBank/DDBJ whole genome shotgun (WGS) entry which is preliminary data.</text>
</comment>
<dbReference type="Proteomes" id="UP000774617">
    <property type="component" value="Unassembled WGS sequence"/>
</dbReference>
<feature type="chain" id="PRO_5045356396" description="Secreted protein" evidence="1">
    <location>
        <begin position="22"/>
        <end position="72"/>
    </location>
</feature>
<evidence type="ECO:0000256" key="1">
    <source>
        <dbReference type="SAM" id="SignalP"/>
    </source>
</evidence>
<keyword evidence="3" id="KW-1185">Reference proteome</keyword>
<accession>A0ABQ8FZB5</accession>
<sequence>MILSAALMGATKLFLCHSGLACTPSSCMCLPPSGNRRIRKSEQVDCTCCKASCRRTYWSAHHATALTSLHAR</sequence>
<name>A0ABQ8FZB5_9PEZI</name>
<proteinExistence type="predicted"/>
<dbReference type="EMBL" id="JAGTJR010000033">
    <property type="protein sequence ID" value="KAH7038497.1"/>
    <property type="molecule type" value="Genomic_DNA"/>
</dbReference>
<gene>
    <name evidence="2" type="ORF">B0J12DRAFT_255419</name>
</gene>
<evidence type="ECO:0008006" key="4">
    <source>
        <dbReference type="Google" id="ProtNLM"/>
    </source>
</evidence>
<feature type="signal peptide" evidence="1">
    <location>
        <begin position="1"/>
        <end position="21"/>
    </location>
</feature>
<evidence type="ECO:0000313" key="3">
    <source>
        <dbReference type="Proteomes" id="UP000774617"/>
    </source>
</evidence>
<reference evidence="2 3" key="1">
    <citation type="journal article" date="2021" name="Nat. Commun.">
        <title>Genetic determinants of endophytism in the Arabidopsis root mycobiome.</title>
        <authorList>
            <person name="Mesny F."/>
            <person name="Miyauchi S."/>
            <person name="Thiergart T."/>
            <person name="Pickel B."/>
            <person name="Atanasova L."/>
            <person name="Karlsson M."/>
            <person name="Huettel B."/>
            <person name="Barry K.W."/>
            <person name="Haridas S."/>
            <person name="Chen C."/>
            <person name="Bauer D."/>
            <person name="Andreopoulos W."/>
            <person name="Pangilinan J."/>
            <person name="LaButti K."/>
            <person name="Riley R."/>
            <person name="Lipzen A."/>
            <person name="Clum A."/>
            <person name="Drula E."/>
            <person name="Henrissat B."/>
            <person name="Kohler A."/>
            <person name="Grigoriev I.V."/>
            <person name="Martin F.M."/>
            <person name="Hacquard S."/>
        </authorList>
    </citation>
    <scope>NUCLEOTIDE SEQUENCE [LARGE SCALE GENOMIC DNA]</scope>
    <source>
        <strain evidence="2 3">MPI-SDFR-AT-0080</strain>
    </source>
</reference>
<organism evidence="2 3">
    <name type="scientific">Macrophomina phaseolina</name>
    <dbReference type="NCBI Taxonomy" id="35725"/>
    <lineage>
        <taxon>Eukaryota</taxon>
        <taxon>Fungi</taxon>
        <taxon>Dikarya</taxon>
        <taxon>Ascomycota</taxon>
        <taxon>Pezizomycotina</taxon>
        <taxon>Dothideomycetes</taxon>
        <taxon>Dothideomycetes incertae sedis</taxon>
        <taxon>Botryosphaeriales</taxon>
        <taxon>Botryosphaeriaceae</taxon>
        <taxon>Macrophomina</taxon>
    </lineage>
</organism>
<protein>
    <recommendedName>
        <fullName evidence="4">Secreted protein</fullName>
    </recommendedName>
</protein>